<sequence length="108" mass="12204">MRNEIEVSTVMTKSEFYNFLTGLSGKTVDVTVSTAIGDVSFDLTEIVVDPKFEGEELVDVSLLTDSSAHMRFDFAEIQRLLKSSDHEERVSIRAQRSTGEITDFIFEF</sequence>
<gene>
    <name evidence="1" type="ORF">OS242_10680</name>
</gene>
<accession>A0ABT3X386</accession>
<keyword evidence="2" id="KW-1185">Reference proteome</keyword>
<evidence type="ECO:0000313" key="2">
    <source>
        <dbReference type="Proteomes" id="UP001208017"/>
    </source>
</evidence>
<proteinExistence type="predicted"/>
<evidence type="ECO:0000313" key="1">
    <source>
        <dbReference type="EMBL" id="MCX7570428.1"/>
    </source>
</evidence>
<organism evidence="1 2">
    <name type="scientific">Tumebacillus lacus</name>
    <dbReference type="NCBI Taxonomy" id="2995335"/>
    <lineage>
        <taxon>Bacteria</taxon>
        <taxon>Bacillati</taxon>
        <taxon>Bacillota</taxon>
        <taxon>Bacilli</taxon>
        <taxon>Bacillales</taxon>
        <taxon>Alicyclobacillaceae</taxon>
        <taxon>Tumebacillus</taxon>
    </lineage>
</organism>
<protein>
    <recommendedName>
        <fullName evidence="3">Adhesin domain-containing protein</fullName>
    </recommendedName>
</protein>
<dbReference type="RefSeq" id="WP_267151673.1">
    <property type="nucleotide sequence ID" value="NZ_JAPMLT010000004.1"/>
</dbReference>
<dbReference type="EMBL" id="JAPMLT010000004">
    <property type="protein sequence ID" value="MCX7570428.1"/>
    <property type="molecule type" value="Genomic_DNA"/>
</dbReference>
<comment type="caution">
    <text evidence="1">The sequence shown here is derived from an EMBL/GenBank/DDBJ whole genome shotgun (WGS) entry which is preliminary data.</text>
</comment>
<name>A0ABT3X386_9BACL</name>
<reference evidence="1 2" key="1">
    <citation type="submission" date="2022-11" db="EMBL/GenBank/DDBJ databases">
        <title>Study of microbial diversity in lake waters.</title>
        <authorList>
            <person name="Zhang J."/>
        </authorList>
    </citation>
    <scope>NUCLEOTIDE SEQUENCE [LARGE SCALE GENOMIC DNA]</scope>
    <source>
        <strain evidence="1 2">DT12</strain>
    </source>
</reference>
<dbReference type="Proteomes" id="UP001208017">
    <property type="component" value="Unassembled WGS sequence"/>
</dbReference>
<evidence type="ECO:0008006" key="3">
    <source>
        <dbReference type="Google" id="ProtNLM"/>
    </source>
</evidence>